<gene>
    <name evidence="1" type="ORF">FOL47_000793</name>
</gene>
<keyword evidence="2" id="KW-1185">Reference proteome</keyword>
<organism evidence="1 2">
    <name type="scientific">Perkinsus chesapeaki</name>
    <name type="common">Clam parasite</name>
    <name type="synonym">Perkinsus andrewsi</name>
    <dbReference type="NCBI Taxonomy" id="330153"/>
    <lineage>
        <taxon>Eukaryota</taxon>
        <taxon>Sar</taxon>
        <taxon>Alveolata</taxon>
        <taxon>Perkinsozoa</taxon>
        <taxon>Perkinsea</taxon>
        <taxon>Perkinsida</taxon>
        <taxon>Perkinsidae</taxon>
        <taxon>Perkinsus</taxon>
    </lineage>
</organism>
<proteinExistence type="predicted"/>
<accession>A0A7J6MLY9</accession>
<name>A0A7J6MLY9_PERCH</name>
<evidence type="ECO:0000313" key="1">
    <source>
        <dbReference type="EMBL" id="KAF4672210.1"/>
    </source>
</evidence>
<evidence type="ECO:0000313" key="2">
    <source>
        <dbReference type="Proteomes" id="UP000591131"/>
    </source>
</evidence>
<reference evidence="1 2" key="1">
    <citation type="submission" date="2020-04" db="EMBL/GenBank/DDBJ databases">
        <title>Perkinsus chesapeaki whole genome sequence.</title>
        <authorList>
            <person name="Bogema D.R."/>
        </authorList>
    </citation>
    <scope>NUCLEOTIDE SEQUENCE [LARGE SCALE GENOMIC DNA]</scope>
    <source>
        <strain evidence="1">ATCC PRA-425</strain>
    </source>
</reference>
<dbReference type="AlphaFoldDB" id="A0A7J6MLY9"/>
<comment type="caution">
    <text evidence="1">The sequence shown here is derived from an EMBL/GenBank/DDBJ whole genome shotgun (WGS) entry which is preliminary data.</text>
</comment>
<dbReference type="Proteomes" id="UP000591131">
    <property type="component" value="Unassembled WGS sequence"/>
</dbReference>
<sequence>MFAKRVDETERRSYGCSFEATSNDSLFMVNNGGPLRVHRTEKVSGYLLWNLSPTGGVGKIGKKEEDSDPYSWNFNATALYDIEARNREHVADFTEEKITIKQLRDACVSFMYKSSEYRASVVDDVKDSVINDVKVILNLKDEHFAANFENVAMRSFRAHLPDGPDIELPVIKCSQFKPIRSWLRRRKIRDTLVRSFFCQGAFED</sequence>
<protein>
    <submittedName>
        <fullName evidence="1">Uncharacterized protein</fullName>
    </submittedName>
</protein>
<dbReference type="EMBL" id="JAAPAO010000116">
    <property type="protein sequence ID" value="KAF4672210.1"/>
    <property type="molecule type" value="Genomic_DNA"/>
</dbReference>